<keyword evidence="6" id="KW-1185">Reference proteome</keyword>
<dbReference type="InterPro" id="IPR000566">
    <property type="entry name" value="Lipocln_cytosolic_FA-bd_dom"/>
</dbReference>
<dbReference type="Proteomes" id="UP000663880">
    <property type="component" value="Unassembled WGS sequence"/>
</dbReference>
<dbReference type="InterPro" id="IPR031259">
    <property type="entry name" value="ILBP"/>
</dbReference>
<dbReference type="SUPFAM" id="SSF50814">
    <property type="entry name" value="Lipocalins"/>
    <property type="match status" value="1"/>
</dbReference>
<dbReference type="Gene3D" id="2.40.128.20">
    <property type="match status" value="1"/>
</dbReference>
<dbReference type="PROSITE" id="PS00214">
    <property type="entry name" value="FABP"/>
    <property type="match status" value="1"/>
</dbReference>
<evidence type="ECO:0000313" key="5">
    <source>
        <dbReference type="EMBL" id="CAF4802211.1"/>
    </source>
</evidence>
<evidence type="ECO:0000256" key="2">
    <source>
        <dbReference type="ARBA" id="ARBA00023121"/>
    </source>
</evidence>
<accession>A0A821P9Y5</accession>
<evidence type="ECO:0000313" key="6">
    <source>
        <dbReference type="Proteomes" id="UP000663880"/>
    </source>
</evidence>
<proteinExistence type="inferred from homology"/>
<gene>
    <name evidence="5" type="ORF">PMACD_LOCUS3511</name>
</gene>
<keyword evidence="3" id="KW-0813">Transport</keyword>
<protein>
    <recommendedName>
        <fullName evidence="4">Cytosolic fatty-acid binding proteins domain-containing protein</fullName>
    </recommendedName>
</protein>
<evidence type="ECO:0000256" key="1">
    <source>
        <dbReference type="ARBA" id="ARBA00008390"/>
    </source>
</evidence>
<evidence type="ECO:0000259" key="4">
    <source>
        <dbReference type="PROSITE" id="PS00214"/>
    </source>
</evidence>
<name>A0A821P9Y5_9NEOP</name>
<dbReference type="PRINTS" id="PR00178">
    <property type="entry name" value="FATTYACIDBP"/>
</dbReference>
<sequence>MEPFIGKKYKLKSSDNFEDYLKFIGVGLLSRKLVMSVSPVTELTKNEDGSYTLIHTTSIRNVTTTFRLSEEYEEDRPDGVKVKSEMKIEGNKLIQIQKDPSGKKSKHIREFTDSTLTVITTADGWDGTCIRVYEAVD</sequence>
<feature type="domain" description="Cytosolic fatty-acid binding proteins" evidence="4">
    <location>
        <begin position="7"/>
        <end position="24"/>
    </location>
</feature>
<comment type="caution">
    <text evidence="5">The sequence shown here is derived from an EMBL/GenBank/DDBJ whole genome shotgun (WGS) entry which is preliminary data.</text>
</comment>
<dbReference type="GO" id="GO:0008289">
    <property type="term" value="F:lipid binding"/>
    <property type="evidence" value="ECO:0007669"/>
    <property type="project" value="UniProtKB-KW"/>
</dbReference>
<dbReference type="InterPro" id="IPR012674">
    <property type="entry name" value="Calycin"/>
</dbReference>
<dbReference type="EMBL" id="CAJOBZ010000006">
    <property type="protein sequence ID" value="CAF4802211.1"/>
    <property type="molecule type" value="Genomic_DNA"/>
</dbReference>
<dbReference type="PANTHER" id="PTHR11955">
    <property type="entry name" value="FATTY ACID BINDING PROTEIN"/>
    <property type="match status" value="1"/>
</dbReference>
<organism evidence="5 6">
    <name type="scientific">Pieris macdunnoughi</name>
    <dbReference type="NCBI Taxonomy" id="345717"/>
    <lineage>
        <taxon>Eukaryota</taxon>
        <taxon>Metazoa</taxon>
        <taxon>Ecdysozoa</taxon>
        <taxon>Arthropoda</taxon>
        <taxon>Hexapoda</taxon>
        <taxon>Insecta</taxon>
        <taxon>Pterygota</taxon>
        <taxon>Neoptera</taxon>
        <taxon>Endopterygota</taxon>
        <taxon>Lepidoptera</taxon>
        <taxon>Glossata</taxon>
        <taxon>Ditrysia</taxon>
        <taxon>Papilionoidea</taxon>
        <taxon>Pieridae</taxon>
        <taxon>Pierinae</taxon>
        <taxon>Pieris</taxon>
    </lineage>
</organism>
<dbReference type="AlphaFoldDB" id="A0A821P9Y5"/>
<dbReference type="Pfam" id="PF00061">
    <property type="entry name" value="Lipocalin"/>
    <property type="match status" value="1"/>
</dbReference>
<dbReference type="OrthoDB" id="354351at2759"/>
<dbReference type="InterPro" id="IPR000463">
    <property type="entry name" value="Fatty_acid-bd"/>
</dbReference>
<comment type="similarity">
    <text evidence="1 3">Belongs to the calycin superfamily. Fatty-acid binding protein (FABP) family.</text>
</comment>
<reference evidence="5" key="1">
    <citation type="submission" date="2021-02" db="EMBL/GenBank/DDBJ databases">
        <authorList>
            <person name="Steward A R."/>
        </authorList>
    </citation>
    <scope>NUCLEOTIDE SEQUENCE</scope>
</reference>
<evidence type="ECO:0000256" key="3">
    <source>
        <dbReference type="RuleBase" id="RU003696"/>
    </source>
</evidence>
<keyword evidence="2" id="KW-0446">Lipid-binding</keyword>